<keyword evidence="14" id="KW-1185">Reference proteome</keyword>
<dbReference type="GO" id="GO:0009887">
    <property type="term" value="P:animal organ morphogenesis"/>
    <property type="evidence" value="ECO:0007669"/>
    <property type="project" value="TreeGrafter"/>
</dbReference>
<evidence type="ECO:0000256" key="6">
    <source>
        <dbReference type="ARBA" id="ARBA00022869"/>
    </source>
</evidence>
<feature type="disulfide bond" evidence="10">
    <location>
        <begin position="285"/>
        <end position="297"/>
    </location>
</feature>
<feature type="disulfide bond" evidence="10">
    <location>
        <begin position="691"/>
        <end position="700"/>
    </location>
</feature>
<dbReference type="AlphaFoldDB" id="A0A673JID4"/>
<feature type="domain" description="Laminin IV type A" evidence="12">
    <location>
        <begin position="374"/>
        <end position="560"/>
    </location>
</feature>
<sequence length="733" mass="79216">QYCVPGFYRVGGILFGGNCLQCECNDHAAECDINGECLFLHNTTGPHCDHCMLGFYGDASEGTPDDCQRCSCPLTLESNNFSPTCVLQRPGEFTCDQCQLGYAGAKCERCADGYYGDPAEPGRRCLACECNGNVDPAEAGHCDGRSGECLKCLGHTAGRHCERCAHSFYGDAVTLKNCQACGCHGDGSLSTVCHVITGQCECKAHVIGQTCGRCQVHPLLIRAPNHCFETNDSQKLRTCDCAHTHGNCNADTGECICPPHTLGLKCEECEEGHWGHDDVSGCKVCNCSAEGSSSSQCELQSGQCPCRLHFSGLRCDRCALGYKNFPECTACNCNPDGTREEFCDPALGVCGCEDHGRCSCKENVGGSGCDECKTGTFGLTAQNPSGCSPCFCFGVSSVCEELGGLIRVPVSSDHTHHIDSHYRKPFLLSYGGRLSYTLAFFALDGVGLANHEPQVLMRGGHLRKLVIYTELPAPENGVRTGQELPLTEHKWKYFNSVSDEAVSHADFMSVLSNVEYIIIKASYGSGLQQSRCVVSNISLDTALEADEARQGGDEARLVEACECALGYAGLSCQVSIIIFCDRQISKQTFMCCVTFRNGCQHNTAGEHCHVCAAGYYGKVQGSVRDCSLCTCPLRGQSFSLTCVLESAGDFRCDRCEEGYDGRYCGRCQVCQCSRAGSVHGVCDGRTGSCECKPGVRGHLCDQCEERHVLVSEQCVCDYETFNFSSTEDCRYSD</sequence>
<reference evidence="13" key="2">
    <citation type="submission" date="2025-09" db="UniProtKB">
        <authorList>
            <consortium name="Ensembl"/>
        </authorList>
    </citation>
    <scope>IDENTIFICATION</scope>
</reference>
<dbReference type="FunFam" id="2.10.25.10:FF:000512">
    <property type="entry name" value="Laminin subunit alpha 1"/>
    <property type="match status" value="1"/>
</dbReference>
<evidence type="ECO:0000313" key="13">
    <source>
        <dbReference type="Ensembl" id="ENSSRHP00000051535.1"/>
    </source>
</evidence>
<feature type="disulfide bond" evidence="10">
    <location>
        <begin position="672"/>
        <end position="689"/>
    </location>
</feature>
<dbReference type="PROSITE" id="PS00022">
    <property type="entry name" value="EGF_1"/>
    <property type="match status" value="1"/>
</dbReference>
<dbReference type="PANTHER" id="PTHR10574:SF406">
    <property type="entry name" value="LAMININ SUBUNIT ALPHA 5"/>
    <property type="match status" value="1"/>
</dbReference>
<feature type="disulfide bond" evidence="10">
    <location>
        <begin position="181"/>
        <end position="193"/>
    </location>
</feature>
<dbReference type="GO" id="GO:0031175">
    <property type="term" value="P:neuron projection development"/>
    <property type="evidence" value="ECO:0007669"/>
    <property type="project" value="UniProtKB-ARBA"/>
</dbReference>
<dbReference type="Pfam" id="PF00052">
    <property type="entry name" value="Laminin_B"/>
    <property type="match status" value="1"/>
</dbReference>
<dbReference type="FunFam" id="2.10.25.10:FF:000051">
    <property type="entry name" value="Laminin subunit alpha 4"/>
    <property type="match status" value="1"/>
</dbReference>
<dbReference type="CDD" id="cd00055">
    <property type="entry name" value="EGF_Lam"/>
    <property type="match status" value="7"/>
</dbReference>
<feature type="disulfide bond" evidence="10">
    <location>
        <begin position="360"/>
        <end position="369"/>
    </location>
</feature>
<dbReference type="PRINTS" id="PR00011">
    <property type="entry name" value="EGFLAMININ"/>
</dbReference>
<dbReference type="InterPro" id="IPR002049">
    <property type="entry name" value="LE_dom"/>
</dbReference>
<feature type="domain" description="Laminin EGF-like" evidence="11">
    <location>
        <begin position="285"/>
        <end position="330"/>
    </location>
</feature>
<dbReference type="SUPFAM" id="SSF57196">
    <property type="entry name" value="EGF/Laminin"/>
    <property type="match status" value="7"/>
</dbReference>
<evidence type="ECO:0000259" key="11">
    <source>
        <dbReference type="PROSITE" id="PS50027"/>
    </source>
</evidence>
<dbReference type="Proteomes" id="UP000472270">
    <property type="component" value="Unassembled WGS sequence"/>
</dbReference>
<dbReference type="FunFam" id="2.170.300.10:FF:000008">
    <property type="entry name" value="Laminin subunit alpha 2"/>
    <property type="match status" value="1"/>
</dbReference>
<keyword evidence="9 10" id="KW-0424">Laminin EGF-like domain</keyword>
<keyword evidence="4" id="KW-0732">Signal</keyword>
<dbReference type="FunFam" id="2.10.25.10:FF:000189">
    <property type="entry name" value="Laminin subunit alpha 2"/>
    <property type="match status" value="1"/>
</dbReference>
<comment type="subcellular location">
    <subcellularLocation>
        <location evidence="1">Secreted</location>
        <location evidence="1">Extracellular space</location>
        <location evidence="1">Extracellular matrix</location>
        <location evidence="1">Basement membrane</location>
    </subcellularLocation>
</comment>
<dbReference type="SMART" id="SM00281">
    <property type="entry name" value="LamB"/>
    <property type="match status" value="1"/>
</dbReference>
<evidence type="ECO:0000256" key="4">
    <source>
        <dbReference type="ARBA" id="ARBA00022729"/>
    </source>
</evidence>
<dbReference type="PROSITE" id="PS50027">
    <property type="entry name" value="EGF_LAM_2"/>
    <property type="match status" value="7"/>
</dbReference>
<keyword evidence="8" id="KW-0325">Glycoprotein</keyword>
<feature type="disulfide bond" evidence="10">
    <location>
        <begin position="306"/>
        <end position="315"/>
    </location>
</feature>
<dbReference type="InterPro" id="IPR056863">
    <property type="entry name" value="LMN_ATRN_NET-like_EGF"/>
</dbReference>
<dbReference type="InterPro" id="IPR000742">
    <property type="entry name" value="EGF"/>
</dbReference>
<feature type="disulfide bond" evidence="10">
    <location>
        <begin position="670"/>
        <end position="682"/>
    </location>
</feature>
<evidence type="ECO:0000256" key="7">
    <source>
        <dbReference type="ARBA" id="ARBA00023157"/>
    </source>
</evidence>
<feature type="disulfide bond" evidence="10">
    <location>
        <begin position="257"/>
        <end position="266"/>
    </location>
</feature>
<keyword evidence="5" id="KW-0677">Repeat</keyword>
<evidence type="ECO:0000313" key="14">
    <source>
        <dbReference type="Proteomes" id="UP000472270"/>
    </source>
</evidence>
<reference evidence="13" key="1">
    <citation type="submission" date="2025-08" db="UniProtKB">
        <authorList>
            <consortium name="Ensembl"/>
        </authorList>
    </citation>
    <scope>IDENTIFICATION</scope>
</reference>
<comment type="caution">
    <text evidence="10">Lacks conserved residue(s) required for the propagation of feature annotation.</text>
</comment>
<dbReference type="SMART" id="SM00180">
    <property type="entry name" value="EGF_Lam"/>
    <property type="match status" value="10"/>
</dbReference>
<feature type="disulfide bond" evidence="10">
    <location>
        <begin position="164"/>
        <end position="178"/>
    </location>
</feature>
<dbReference type="FunFam" id="2.10.25.10:FF:000033">
    <property type="entry name" value="Laminin subunit alpha 2"/>
    <property type="match status" value="1"/>
</dbReference>
<name>A0A673JID4_9TELE</name>
<evidence type="ECO:0000256" key="2">
    <source>
        <dbReference type="ARBA" id="ARBA00022525"/>
    </source>
</evidence>
<dbReference type="GO" id="GO:0043256">
    <property type="term" value="C:laminin complex"/>
    <property type="evidence" value="ECO:0007669"/>
    <property type="project" value="UniProtKB-ARBA"/>
</dbReference>
<evidence type="ECO:0000259" key="12">
    <source>
        <dbReference type="PROSITE" id="PS51115"/>
    </source>
</evidence>
<feature type="disulfide bond" evidence="10">
    <location>
        <begin position="152"/>
        <end position="161"/>
    </location>
</feature>
<dbReference type="PROSITE" id="PS51115">
    <property type="entry name" value="LAMININ_IVA"/>
    <property type="match status" value="1"/>
</dbReference>
<feature type="domain" description="Laminin EGF-like" evidence="11">
    <location>
        <begin position="239"/>
        <end position="284"/>
    </location>
</feature>
<dbReference type="GO" id="GO:0009888">
    <property type="term" value="P:tissue development"/>
    <property type="evidence" value="ECO:0007669"/>
    <property type="project" value="TreeGrafter"/>
</dbReference>
<evidence type="ECO:0000256" key="5">
    <source>
        <dbReference type="ARBA" id="ARBA00022737"/>
    </source>
</evidence>
<dbReference type="PROSITE" id="PS01248">
    <property type="entry name" value="EGF_LAM_1"/>
    <property type="match status" value="3"/>
</dbReference>
<feature type="disulfide bond" evidence="10">
    <location>
        <begin position="287"/>
        <end position="304"/>
    </location>
</feature>
<feature type="domain" description="Laminin EGF-like" evidence="11">
    <location>
        <begin position="22"/>
        <end position="69"/>
    </location>
</feature>
<proteinExistence type="predicted"/>
<evidence type="ECO:0000256" key="8">
    <source>
        <dbReference type="ARBA" id="ARBA00023180"/>
    </source>
</evidence>
<keyword evidence="2" id="KW-0964">Secreted</keyword>
<dbReference type="PANTHER" id="PTHR10574">
    <property type="entry name" value="NETRIN/LAMININ-RELATED"/>
    <property type="match status" value="1"/>
</dbReference>
<evidence type="ECO:0000256" key="1">
    <source>
        <dbReference type="ARBA" id="ARBA00004302"/>
    </source>
</evidence>
<dbReference type="Pfam" id="PF00053">
    <property type="entry name" value="EGF_laminin"/>
    <property type="match status" value="9"/>
</dbReference>
<feature type="disulfide bond" evidence="10">
    <location>
        <begin position="202"/>
        <end position="211"/>
    </location>
</feature>
<keyword evidence="3" id="KW-0272">Extracellular matrix</keyword>
<dbReference type="Pfam" id="PF24973">
    <property type="entry name" value="EGF_LMN_ATRN"/>
    <property type="match status" value="1"/>
</dbReference>
<dbReference type="InterPro" id="IPR000034">
    <property type="entry name" value="Laminin_IV"/>
</dbReference>
<feature type="disulfide bond" evidence="10">
    <location>
        <begin position="183"/>
        <end position="200"/>
    </location>
</feature>
<keyword evidence="6" id="KW-0084">Basement membrane</keyword>
<dbReference type="SMART" id="SM00181">
    <property type="entry name" value="EGF"/>
    <property type="match status" value="7"/>
</dbReference>
<dbReference type="FunFam" id="2.10.25.10:FF:000209">
    <property type="entry name" value="Laminin subunit alpha 5"/>
    <property type="match status" value="1"/>
</dbReference>
<dbReference type="FunFam" id="2.10.25.10:FF:000242">
    <property type="entry name" value="Laminin subunit alpha 1"/>
    <property type="match status" value="1"/>
</dbReference>
<keyword evidence="7 10" id="KW-1015">Disulfide bond</keyword>
<evidence type="ECO:0000256" key="3">
    <source>
        <dbReference type="ARBA" id="ARBA00022530"/>
    </source>
</evidence>
<dbReference type="InterPro" id="IPR050440">
    <property type="entry name" value="Laminin/Netrin_ECM"/>
</dbReference>
<dbReference type="Gene3D" id="2.10.25.10">
    <property type="entry name" value="Laminin"/>
    <property type="match status" value="8"/>
</dbReference>
<organism evidence="13 14">
    <name type="scientific">Sinocyclocheilus rhinocerous</name>
    <dbReference type="NCBI Taxonomy" id="307959"/>
    <lineage>
        <taxon>Eukaryota</taxon>
        <taxon>Metazoa</taxon>
        <taxon>Chordata</taxon>
        <taxon>Craniata</taxon>
        <taxon>Vertebrata</taxon>
        <taxon>Euteleostomi</taxon>
        <taxon>Actinopterygii</taxon>
        <taxon>Neopterygii</taxon>
        <taxon>Teleostei</taxon>
        <taxon>Ostariophysi</taxon>
        <taxon>Cypriniformes</taxon>
        <taxon>Cyprinidae</taxon>
        <taxon>Cyprininae</taxon>
        <taxon>Sinocyclocheilus</taxon>
    </lineage>
</organism>
<evidence type="ECO:0000256" key="9">
    <source>
        <dbReference type="ARBA" id="ARBA00023292"/>
    </source>
</evidence>
<protein>
    <recommendedName>
        <fullName evidence="15">Laminin, alpha 5</fullName>
    </recommendedName>
</protein>
<accession>A0A673JID4</accession>
<dbReference type="FunFam" id="2.10.25.10:FF:000106">
    <property type="entry name" value="Heparan sulfate proteoglycan 2"/>
    <property type="match status" value="1"/>
</dbReference>
<evidence type="ECO:0008006" key="15">
    <source>
        <dbReference type="Google" id="ProtNLM"/>
    </source>
</evidence>
<feature type="disulfide bond" evidence="10">
    <location>
        <begin position="331"/>
        <end position="343"/>
    </location>
</feature>
<feature type="domain" description="Laminin EGF-like" evidence="11">
    <location>
        <begin position="331"/>
        <end position="389"/>
    </location>
</feature>
<feature type="domain" description="Laminin EGF-like" evidence="11">
    <location>
        <begin position="181"/>
        <end position="229"/>
    </location>
</feature>
<dbReference type="GO" id="GO:0005576">
    <property type="term" value="C:extracellular region"/>
    <property type="evidence" value="ECO:0007669"/>
    <property type="project" value="UniProtKB-ARBA"/>
</dbReference>
<feature type="domain" description="Laminin EGF-like" evidence="11">
    <location>
        <begin position="670"/>
        <end position="716"/>
    </location>
</feature>
<feature type="domain" description="Laminin EGF-like" evidence="11">
    <location>
        <begin position="128"/>
        <end position="180"/>
    </location>
</feature>
<evidence type="ECO:0000256" key="10">
    <source>
        <dbReference type="PROSITE-ProRule" id="PRU00460"/>
    </source>
</evidence>
<dbReference type="Ensembl" id="ENSSRHT00000052989.1">
    <property type="protein sequence ID" value="ENSSRHP00000051535.1"/>
    <property type="gene ID" value="ENSSRHG00000025940.1"/>
</dbReference>